<evidence type="ECO:0000256" key="13">
    <source>
        <dbReference type="ARBA" id="ARBA00037126"/>
    </source>
</evidence>
<evidence type="ECO:0000256" key="11">
    <source>
        <dbReference type="ARBA" id="ARBA00023316"/>
    </source>
</evidence>
<keyword evidence="7" id="KW-1133">Transmembrane helix</keyword>
<dbReference type="EMBL" id="CAUYUJ010017669">
    <property type="protein sequence ID" value="CAK0876825.1"/>
    <property type="molecule type" value="Genomic_DNA"/>
</dbReference>
<keyword evidence="19" id="KW-1185">Reference proteome</keyword>
<evidence type="ECO:0000256" key="2">
    <source>
        <dbReference type="ARBA" id="ARBA00005641"/>
    </source>
</evidence>
<proteinExistence type="inferred from homology"/>
<gene>
    <name evidence="18" type="ORF">PCOR1329_LOCUS61042</name>
</gene>
<dbReference type="Pfam" id="PF10021">
    <property type="entry name" value="PARG_cat_microb"/>
    <property type="match status" value="1"/>
</dbReference>
<evidence type="ECO:0000256" key="15">
    <source>
        <dbReference type="ARBA" id="ARBA00041260"/>
    </source>
</evidence>
<keyword evidence="4" id="KW-0812">Transmembrane</keyword>
<dbReference type="Gene3D" id="3.40.220.10">
    <property type="entry name" value="Leucine Aminopeptidase, subunit E, domain 1"/>
    <property type="match status" value="1"/>
</dbReference>
<comment type="similarity">
    <text evidence="2">Belongs to the glycosyl hydrolase 5 (cellulase A) family.</text>
</comment>
<evidence type="ECO:0000259" key="17">
    <source>
        <dbReference type="Pfam" id="PF10021"/>
    </source>
</evidence>
<dbReference type="InterPro" id="IPR050386">
    <property type="entry name" value="Glycosyl_hydrolase_5"/>
</dbReference>
<accession>A0ABN9VWD3</accession>
<evidence type="ECO:0000256" key="8">
    <source>
        <dbReference type="ARBA" id="ARBA00023136"/>
    </source>
</evidence>
<dbReference type="EC" id="3.2.1.58" evidence="14"/>
<evidence type="ECO:0000256" key="14">
    <source>
        <dbReference type="ARBA" id="ARBA00038929"/>
    </source>
</evidence>
<evidence type="ECO:0000256" key="7">
    <source>
        <dbReference type="ARBA" id="ARBA00022989"/>
    </source>
</evidence>
<dbReference type="InterPro" id="IPR017853">
    <property type="entry name" value="GH"/>
</dbReference>
<feature type="domain" description="Glycoside hydrolase family 5" evidence="16">
    <location>
        <begin position="573"/>
        <end position="849"/>
    </location>
</feature>
<evidence type="ECO:0000256" key="10">
    <source>
        <dbReference type="ARBA" id="ARBA00023295"/>
    </source>
</evidence>
<keyword evidence="8" id="KW-0472">Membrane</keyword>
<dbReference type="SUPFAM" id="SSF51445">
    <property type="entry name" value="(Trans)glycosidases"/>
    <property type="match status" value="1"/>
</dbReference>
<sequence length="897" mass="98978">MFHRPWDCQRAPQGEKLVLGEGPWGPGPRFPSGPTCVVPRCRCRGWLVLEDPRRHCRILHAILAGSRPGRGAGSGGRYLLSDVSSSGPGPRCPQLCLPFWSRWGPLGIVRGAPEAIWASSGILGTPSAVPDHCSPRSADDEPDQAERRALSAVTRRAAQCRGYVLGGQRTVLLRHVSACVEGTRVVSPSAGSWPGWRGAWAGRPTELSVRRGAVFGVAVELCAEGRHCAAVSAASAYRAGGGFTSGGTHALEEAMCVQSTLFESLAQAEKLAAAARVTAPIWARPASRRDGSAWQCHIPDDGAVLSPLVEVFRQSSDEGYGFEDRATRLEAVVSVAMPNCSELVGDSPLDAHPVPERYEAQLRGRWRAALTAAAYWTDADCLVVPDAGCGVLCNKPGSVGKAFGEVLLQEFMGRFAEVVIAFPGGLSGEEFASAAMQAFQPLQLPQLPKTSAAEQPQTEMRPPDVLHVDALGESRTRALTDGDTSMVTHVDMSAPAAFAAEARVPPFLRNKLPTFGVNYGNRFVPEHWMSHGTRRENVLWQDVAPQGCEPDSQTPKLSLPDLGTARFAERMLEWLDQTVREDDFKHMREQGAEVVRVPTGYWNWITYEGDLAPNAPPEQAARMRVLTTLAPSVYRPYLQNIFAWAKNNGLKIWLDLHAVPGSANGQDHGGICMSKPCWGTEWNIQKSVEAVGTMAQYAAKWGDVLFGLQVINEPNKYKDDIHETLKSYYNLAILEARKYLPMSVPVILFDWTYNFYKWPSDCYGDRERYGTIYWDTHIYTVGKPTSNTSETMHVYWQDMVQLEEFHKRQRGGVIVGEWSLAGTEYGSSYPSSELKKAYQKLSSWVVWCFMERCNGCVFWNWDARIAQWSYQKSGSIADIAQLGVDWLGMKRPPAREQ</sequence>
<keyword evidence="3" id="KW-1003">Cell membrane</keyword>
<keyword evidence="10" id="KW-0326">Glycosidase</keyword>
<dbReference type="Pfam" id="PF00150">
    <property type="entry name" value="Cellulase"/>
    <property type="match status" value="1"/>
</dbReference>
<feature type="domain" description="Microbial-type PARG catalytic" evidence="17">
    <location>
        <begin position="157"/>
        <end position="313"/>
    </location>
</feature>
<evidence type="ECO:0000256" key="3">
    <source>
        <dbReference type="ARBA" id="ARBA00022475"/>
    </source>
</evidence>
<keyword evidence="9" id="KW-0325">Glycoprotein</keyword>
<evidence type="ECO:0000256" key="12">
    <source>
        <dbReference type="ARBA" id="ARBA00036824"/>
    </source>
</evidence>
<protein>
    <recommendedName>
        <fullName evidence="14">glucan 1,3-beta-glucosidase</fullName>
        <ecNumber evidence="14">3.2.1.58</ecNumber>
    </recommendedName>
    <alternativeName>
        <fullName evidence="15">Exo-1,3-beta-glucanase D</fullName>
    </alternativeName>
</protein>
<comment type="catalytic activity">
    <reaction evidence="12">
        <text>Successive hydrolysis of beta-D-glucose units from the non-reducing ends of (1-&gt;3)-beta-D-glucans, releasing alpha-glucose.</text>
        <dbReference type="EC" id="3.2.1.58"/>
    </reaction>
</comment>
<evidence type="ECO:0000313" key="19">
    <source>
        <dbReference type="Proteomes" id="UP001189429"/>
    </source>
</evidence>
<keyword evidence="6" id="KW-0735">Signal-anchor</keyword>
<organism evidence="18 19">
    <name type="scientific">Prorocentrum cordatum</name>
    <dbReference type="NCBI Taxonomy" id="2364126"/>
    <lineage>
        <taxon>Eukaryota</taxon>
        <taxon>Sar</taxon>
        <taxon>Alveolata</taxon>
        <taxon>Dinophyceae</taxon>
        <taxon>Prorocentrales</taxon>
        <taxon>Prorocentraceae</taxon>
        <taxon>Prorocentrum</taxon>
    </lineage>
</organism>
<dbReference type="PANTHER" id="PTHR31297">
    <property type="entry name" value="GLUCAN ENDO-1,6-BETA-GLUCOSIDASE B"/>
    <property type="match status" value="1"/>
</dbReference>
<evidence type="ECO:0000256" key="4">
    <source>
        <dbReference type="ARBA" id="ARBA00022692"/>
    </source>
</evidence>
<evidence type="ECO:0000256" key="6">
    <source>
        <dbReference type="ARBA" id="ARBA00022968"/>
    </source>
</evidence>
<comment type="subcellular location">
    <subcellularLocation>
        <location evidence="1">Cell membrane</location>
        <topology evidence="1">Single-pass type II membrane protein</topology>
    </subcellularLocation>
</comment>
<dbReference type="PANTHER" id="PTHR31297:SF34">
    <property type="entry name" value="GLUCAN 1,3-BETA-GLUCOSIDASE 2"/>
    <property type="match status" value="1"/>
</dbReference>
<comment type="function">
    <text evidence="13">Glucosidase involved in the degradation of cellulosic biomass. Active on lichenan.</text>
</comment>
<evidence type="ECO:0000259" key="16">
    <source>
        <dbReference type="Pfam" id="PF00150"/>
    </source>
</evidence>
<keyword evidence="11" id="KW-0961">Cell wall biogenesis/degradation</keyword>
<comment type="caution">
    <text evidence="18">The sequence shown here is derived from an EMBL/GenBank/DDBJ whole genome shotgun (WGS) entry which is preliminary data.</text>
</comment>
<dbReference type="InterPro" id="IPR001547">
    <property type="entry name" value="Glyco_hydro_5"/>
</dbReference>
<dbReference type="InterPro" id="IPR043472">
    <property type="entry name" value="Macro_dom-like"/>
</dbReference>
<evidence type="ECO:0000313" key="18">
    <source>
        <dbReference type="EMBL" id="CAK0876825.1"/>
    </source>
</evidence>
<dbReference type="Proteomes" id="UP001189429">
    <property type="component" value="Unassembled WGS sequence"/>
</dbReference>
<evidence type="ECO:0000256" key="1">
    <source>
        <dbReference type="ARBA" id="ARBA00004401"/>
    </source>
</evidence>
<dbReference type="Gene3D" id="3.20.20.80">
    <property type="entry name" value="Glycosidases"/>
    <property type="match status" value="1"/>
</dbReference>
<evidence type="ECO:0000256" key="5">
    <source>
        <dbReference type="ARBA" id="ARBA00022801"/>
    </source>
</evidence>
<name>A0ABN9VWD3_9DINO</name>
<evidence type="ECO:0000256" key="9">
    <source>
        <dbReference type="ARBA" id="ARBA00023180"/>
    </source>
</evidence>
<keyword evidence="5" id="KW-0378">Hydrolase</keyword>
<reference evidence="18" key="1">
    <citation type="submission" date="2023-10" db="EMBL/GenBank/DDBJ databases">
        <authorList>
            <person name="Chen Y."/>
            <person name="Shah S."/>
            <person name="Dougan E. K."/>
            <person name="Thang M."/>
            <person name="Chan C."/>
        </authorList>
    </citation>
    <scope>NUCLEOTIDE SEQUENCE [LARGE SCALE GENOMIC DNA]</scope>
</reference>
<dbReference type="InterPro" id="IPR019261">
    <property type="entry name" value="PARG_cat_microbial"/>
</dbReference>